<evidence type="ECO:0000259" key="1">
    <source>
        <dbReference type="Pfam" id="PF04280"/>
    </source>
</evidence>
<evidence type="ECO:0000313" key="3">
    <source>
        <dbReference type="Proteomes" id="UP000285301"/>
    </source>
</evidence>
<dbReference type="EMBL" id="NCKU01017301">
    <property type="protein sequence ID" value="RWR99014.1"/>
    <property type="molecule type" value="Genomic_DNA"/>
</dbReference>
<dbReference type="SUPFAM" id="SSF54427">
    <property type="entry name" value="NTF2-like"/>
    <property type="match status" value="1"/>
</dbReference>
<gene>
    <name evidence="2" type="ORF">B4U79_01791</name>
</gene>
<dbReference type="InterPro" id="IPR032710">
    <property type="entry name" value="NTF2-like_dom_sf"/>
</dbReference>
<dbReference type="GO" id="GO:0005743">
    <property type="term" value="C:mitochondrial inner membrane"/>
    <property type="evidence" value="ECO:0007669"/>
    <property type="project" value="TreeGrafter"/>
</dbReference>
<dbReference type="AlphaFoldDB" id="A0A443Q7J9"/>
<comment type="caution">
    <text evidence="2">The sequence shown here is derived from an EMBL/GenBank/DDBJ whole genome shotgun (WGS) entry which is preliminary data.</text>
</comment>
<dbReference type="Proteomes" id="UP000285301">
    <property type="component" value="Unassembled WGS sequence"/>
</dbReference>
<proteinExistence type="predicted"/>
<reference evidence="2 3" key="1">
    <citation type="journal article" date="2018" name="Gigascience">
        <title>Genomes of trombidid mites reveal novel predicted allergens and laterally-transferred genes associated with secondary metabolism.</title>
        <authorList>
            <person name="Dong X."/>
            <person name="Chaisiri K."/>
            <person name="Xia D."/>
            <person name="Armstrong S.D."/>
            <person name="Fang Y."/>
            <person name="Donnelly M.J."/>
            <person name="Kadowaki T."/>
            <person name="McGarry J.W."/>
            <person name="Darby A.C."/>
            <person name="Makepeace B.L."/>
        </authorList>
    </citation>
    <scope>NUCLEOTIDE SEQUENCE [LARGE SCALE GENOMIC DNA]</scope>
    <source>
        <strain evidence="2">UoL-WK</strain>
    </source>
</reference>
<evidence type="ECO:0000313" key="2">
    <source>
        <dbReference type="EMBL" id="RWR99014.1"/>
    </source>
</evidence>
<dbReference type="Pfam" id="PF04280">
    <property type="entry name" value="Tim44"/>
    <property type="match status" value="1"/>
</dbReference>
<name>A0A443Q7J9_9ACAR</name>
<dbReference type="InterPro" id="IPR007379">
    <property type="entry name" value="Tim44-like_dom"/>
</dbReference>
<dbReference type="STRING" id="1965070.A0A443Q7J9"/>
<dbReference type="GO" id="GO:0032979">
    <property type="term" value="P:protein insertion into mitochondrial inner membrane from matrix"/>
    <property type="evidence" value="ECO:0007669"/>
    <property type="project" value="TreeGrafter"/>
</dbReference>
<dbReference type="Gene3D" id="3.10.450.240">
    <property type="match status" value="1"/>
</dbReference>
<keyword evidence="3" id="KW-1185">Reference proteome</keyword>
<organism evidence="2 3">
    <name type="scientific">Dinothrombium tinctorium</name>
    <dbReference type="NCBI Taxonomy" id="1965070"/>
    <lineage>
        <taxon>Eukaryota</taxon>
        <taxon>Metazoa</taxon>
        <taxon>Ecdysozoa</taxon>
        <taxon>Arthropoda</taxon>
        <taxon>Chelicerata</taxon>
        <taxon>Arachnida</taxon>
        <taxon>Acari</taxon>
        <taxon>Acariformes</taxon>
        <taxon>Trombidiformes</taxon>
        <taxon>Prostigmata</taxon>
        <taxon>Anystina</taxon>
        <taxon>Parasitengona</taxon>
        <taxon>Trombidioidea</taxon>
        <taxon>Trombidiidae</taxon>
        <taxon>Dinothrombium</taxon>
    </lineage>
</organism>
<sequence length="161" mass="19032">MQFEPIVTLNFWYFFKNFLNTVLVIQPFFDKEFTVHKFMEGAKQALVVISNHLANGNVDALKGLVSDEALEEIKRNLPYFTPSEREKLRTKMEDIKTAYAYQIGIIMNDDKRFVEITVVYWCDKMLEKQFFEMSMSGKTPNFKEFAELAKEDMSLCNYRFI</sequence>
<protein>
    <recommendedName>
        <fullName evidence="1">Tim44-like domain-containing protein</fullName>
    </recommendedName>
</protein>
<feature type="non-terminal residue" evidence="2">
    <location>
        <position position="161"/>
    </location>
</feature>
<dbReference type="OrthoDB" id="7249367at2759"/>
<dbReference type="PANTHER" id="PTHR13333">
    <property type="entry name" value="M-AAA PROTEASE-INTERACTING PROTEIN 1, MITOCHONDRIAL"/>
    <property type="match status" value="1"/>
</dbReference>
<dbReference type="PANTHER" id="PTHR13333:SF5">
    <property type="entry name" value="M-AAA PROTEASE-INTERACTING PROTEIN 1, MITOCHONDRIAL"/>
    <property type="match status" value="1"/>
</dbReference>
<feature type="domain" description="Tim44-like" evidence="1">
    <location>
        <begin position="30"/>
        <end position="99"/>
    </location>
</feature>
<dbReference type="GO" id="GO:0043022">
    <property type="term" value="F:ribosome binding"/>
    <property type="evidence" value="ECO:0007669"/>
    <property type="project" value="TreeGrafter"/>
</dbReference>
<accession>A0A443Q7J9</accession>